<dbReference type="SUPFAM" id="SSF51905">
    <property type="entry name" value="FAD/NAD(P)-binding domain"/>
    <property type="match status" value="1"/>
</dbReference>
<keyword evidence="9" id="KW-1185">Reference proteome</keyword>
<dbReference type="EMBL" id="CAVNYO010000370">
    <property type="protein sequence ID" value="CAK5273387.1"/>
    <property type="molecule type" value="Genomic_DNA"/>
</dbReference>
<reference evidence="8" key="1">
    <citation type="submission" date="2023-11" db="EMBL/GenBank/DDBJ databases">
        <authorList>
            <person name="De Vega J J."/>
            <person name="De Vega J J."/>
        </authorList>
    </citation>
    <scope>NUCLEOTIDE SEQUENCE</scope>
</reference>
<dbReference type="GO" id="GO:0071949">
    <property type="term" value="F:FAD binding"/>
    <property type="evidence" value="ECO:0007669"/>
    <property type="project" value="InterPro"/>
</dbReference>
<evidence type="ECO:0000256" key="1">
    <source>
        <dbReference type="ARBA" id="ARBA00007992"/>
    </source>
</evidence>
<dbReference type="Proteomes" id="UP001295794">
    <property type="component" value="Unassembled WGS sequence"/>
</dbReference>
<feature type="domain" description="FAD-binding" evidence="7">
    <location>
        <begin position="40"/>
        <end position="204"/>
    </location>
</feature>
<dbReference type="Gene3D" id="3.50.50.60">
    <property type="entry name" value="FAD/NAD(P)-binding domain"/>
    <property type="match status" value="1"/>
</dbReference>
<dbReference type="PANTHER" id="PTHR13789:SF147">
    <property type="entry name" value="PUTATIVE (AFU_ORTHOLOGUE AFUA_2G01950)-RELATED"/>
    <property type="match status" value="1"/>
</dbReference>
<comment type="similarity">
    <text evidence="1">Belongs to the paxM FAD-dependent monooxygenase family.</text>
</comment>
<keyword evidence="5" id="KW-0503">Monooxygenase</keyword>
<dbReference type="Pfam" id="PF01494">
    <property type="entry name" value="FAD_binding_3"/>
    <property type="match status" value="1"/>
</dbReference>
<evidence type="ECO:0000313" key="9">
    <source>
        <dbReference type="Proteomes" id="UP001295794"/>
    </source>
</evidence>
<gene>
    <name evidence="8" type="ORF">MYCIT1_LOCUS19845</name>
</gene>
<sequence length="315" mass="33743">MPRFRPYFWLALAWRAVLERFTSRWLWLASEETGGAVSLNIIVVGGGIGGLAAAYCLARAGHAVTILERAAAAGDDVGAGIQVSPNFSRLLIRWGLGEELAEKGCVPEGIAFLRYSTGERVGATRWGKQMEADYGAPYYHIHRADLLRMLTRLCARRAALRLDSRVASVDPITGSVVLSSGEMLTADLIVGADGIKSVVRSAVQGEKPPLQTGDAVYRAVIPTDGMLADPSAPSIPSVGITARYTASPVCSGGFSPCTAERTTLLIPSAPTMRSAVSISPELRTTEPVIGSTEATRLSSRRAARRAHRRVSIRRR</sequence>
<comment type="caution">
    <text evidence="8">The sequence shown here is derived from an EMBL/GenBank/DDBJ whole genome shotgun (WGS) entry which is preliminary data.</text>
</comment>
<organism evidence="8 9">
    <name type="scientific">Mycena citricolor</name>
    <dbReference type="NCBI Taxonomy" id="2018698"/>
    <lineage>
        <taxon>Eukaryota</taxon>
        <taxon>Fungi</taxon>
        <taxon>Dikarya</taxon>
        <taxon>Basidiomycota</taxon>
        <taxon>Agaricomycotina</taxon>
        <taxon>Agaricomycetes</taxon>
        <taxon>Agaricomycetidae</taxon>
        <taxon>Agaricales</taxon>
        <taxon>Marasmiineae</taxon>
        <taxon>Mycenaceae</taxon>
        <taxon>Mycena</taxon>
    </lineage>
</organism>
<protein>
    <recommendedName>
        <fullName evidence="7">FAD-binding domain-containing protein</fullName>
    </recommendedName>
</protein>
<keyword evidence="2" id="KW-0285">Flavoprotein</keyword>
<keyword evidence="3" id="KW-0274">FAD</keyword>
<name>A0AAD2K198_9AGAR</name>
<evidence type="ECO:0000259" key="7">
    <source>
        <dbReference type="Pfam" id="PF01494"/>
    </source>
</evidence>
<dbReference type="GO" id="GO:0004497">
    <property type="term" value="F:monooxygenase activity"/>
    <property type="evidence" value="ECO:0007669"/>
    <property type="project" value="UniProtKB-KW"/>
</dbReference>
<evidence type="ECO:0000256" key="3">
    <source>
        <dbReference type="ARBA" id="ARBA00022827"/>
    </source>
</evidence>
<dbReference type="InterPro" id="IPR050493">
    <property type="entry name" value="FAD-dep_Monooxygenase_BioMet"/>
</dbReference>
<proteinExistence type="inferred from homology"/>
<accession>A0AAD2K198</accession>
<feature type="region of interest" description="Disordered" evidence="6">
    <location>
        <begin position="292"/>
        <end position="315"/>
    </location>
</feature>
<evidence type="ECO:0000256" key="4">
    <source>
        <dbReference type="ARBA" id="ARBA00023002"/>
    </source>
</evidence>
<dbReference type="AlphaFoldDB" id="A0AAD2K198"/>
<feature type="compositionally biased region" description="Basic residues" evidence="6">
    <location>
        <begin position="298"/>
        <end position="315"/>
    </location>
</feature>
<evidence type="ECO:0000313" key="8">
    <source>
        <dbReference type="EMBL" id="CAK5273387.1"/>
    </source>
</evidence>
<evidence type="ECO:0000256" key="2">
    <source>
        <dbReference type="ARBA" id="ARBA00022630"/>
    </source>
</evidence>
<dbReference type="PRINTS" id="PR00420">
    <property type="entry name" value="RNGMNOXGNASE"/>
</dbReference>
<dbReference type="PANTHER" id="PTHR13789">
    <property type="entry name" value="MONOOXYGENASE"/>
    <property type="match status" value="1"/>
</dbReference>
<keyword evidence="4" id="KW-0560">Oxidoreductase</keyword>
<dbReference type="InterPro" id="IPR002938">
    <property type="entry name" value="FAD-bd"/>
</dbReference>
<evidence type="ECO:0000256" key="6">
    <source>
        <dbReference type="SAM" id="MobiDB-lite"/>
    </source>
</evidence>
<dbReference type="InterPro" id="IPR036188">
    <property type="entry name" value="FAD/NAD-bd_sf"/>
</dbReference>
<evidence type="ECO:0000256" key="5">
    <source>
        <dbReference type="ARBA" id="ARBA00023033"/>
    </source>
</evidence>